<accession>A0A7W8JBS4</accession>
<reference evidence="2 3" key="1">
    <citation type="submission" date="2020-08" db="EMBL/GenBank/DDBJ databases">
        <title>Genomic Encyclopedia of Type Strains, Phase IV (KMG-IV): sequencing the most valuable type-strain genomes for metagenomic binning, comparative biology and taxonomic classification.</title>
        <authorList>
            <person name="Goeker M."/>
        </authorList>
    </citation>
    <scope>NUCLEOTIDE SEQUENCE [LARGE SCALE GENOMIC DNA]</scope>
    <source>
        <strain evidence="2 3">DSM 19169</strain>
    </source>
</reference>
<dbReference type="PANTHER" id="PTHR47197:SF3">
    <property type="entry name" value="DIHYDRO-HEME D1 DEHYDROGENASE"/>
    <property type="match status" value="1"/>
</dbReference>
<organism evidence="2 3">
    <name type="scientific">Anoxybacillus mongoliensis</name>
    <dbReference type="NCBI Taxonomy" id="452565"/>
    <lineage>
        <taxon>Bacteria</taxon>
        <taxon>Bacillati</taxon>
        <taxon>Bacillota</taxon>
        <taxon>Bacilli</taxon>
        <taxon>Bacillales</taxon>
        <taxon>Anoxybacillaceae</taxon>
        <taxon>Anoxybacillus</taxon>
    </lineage>
</organism>
<name>A0A7W8JBS4_9BACL</name>
<evidence type="ECO:0000313" key="2">
    <source>
        <dbReference type="EMBL" id="MBB5354125.1"/>
    </source>
</evidence>
<dbReference type="SUPFAM" id="SSF51004">
    <property type="entry name" value="C-terminal (heme d1) domain of cytochrome cd1-nitrite reductase"/>
    <property type="match status" value="1"/>
</dbReference>
<evidence type="ECO:0000313" key="3">
    <source>
        <dbReference type="Proteomes" id="UP000583699"/>
    </source>
</evidence>
<keyword evidence="3" id="KW-1185">Reference proteome</keyword>
<sequence length="327" mass="36804">MRAMQVRFFFLLMIVVLLASCAPQTYTPIPRDKSVVSVVNIKEQSLSFIDYNTKKLIATWKMKKPVTKAILLPDNDTVMLFGQDMDEMIAYSLSTGTEKKRWNVHKGVTDILVTAHELLVVNEKDSTVSIMTFDGKVKHTIATPPSPFSIIEDKKHHQWIVIHFKQGAISFIDKATKRVKRTVDTLDFAVSGLVVPETDELWVGGHGSGANIQQEAYVHSLVDGRLLTRVKAETMPIQFVQTNKTIYVLCHGSNMLYAFDPKTKHLMRSLDIGANPFAIVKAKKELVIASYDGNELIFVDEKTLKQTKTVSVGHGPFYIFFRGAKEE</sequence>
<dbReference type="AlphaFoldDB" id="A0A7W8JBS4"/>
<dbReference type="PANTHER" id="PTHR47197">
    <property type="entry name" value="PROTEIN NIRF"/>
    <property type="match status" value="1"/>
</dbReference>
<feature type="chain" id="PRO_5038547867" evidence="1">
    <location>
        <begin position="20"/>
        <end position="327"/>
    </location>
</feature>
<dbReference type="InterPro" id="IPR051200">
    <property type="entry name" value="Host-pathogen_enzymatic-act"/>
</dbReference>
<keyword evidence="2" id="KW-0238">DNA-binding</keyword>
<evidence type="ECO:0000256" key="1">
    <source>
        <dbReference type="SAM" id="SignalP"/>
    </source>
</evidence>
<dbReference type="Gene3D" id="2.130.10.10">
    <property type="entry name" value="YVTN repeat-like/Quinoprotein amine dehydrogenase"/>
    <property type="match status" value="2"/>
</dbReference>
<dbReference type="PROSITE" id="PS51257">
    <property type="entry name" value="PROKAR_LIPOPROTEIN"/>
    <property type="match status" value="1"/>
</dbReference>
<gene>
    <name evidence="2" type="ORF">HNR43_000080</name>
</gene>
<dbReference type="GO" id="GO:0003677">
    <property type="term" value="F:DNA binding"/>
    <property type="evidence" value="ECO:0007669"/>
    <property type="project" value="UniProtKB-KW"/>
</dbReference>
<dbReference type="Proteomes" id="UP000583699">
    <property type="component" value="Unassembled WGS sequence"/>
</dbReference>
<protein>
    <submittedName>
        <fullName evidence="2">DNA-binding beta-propeller fold protein YncE</fullName>
    </submittedName>
</protein>
<feature type="signal peptide" evidence="1">
    <location>
        <begin position="1"/>
        <end position="19"/>
    </location>
</feature>
<dbReference type="InterPro" id="IPR011048">
    <property type="entry name" value="Haem_d1_sf"/>
</dbReference>
<comment type="caution">
    <text evidence="2">The sequence shown here is derived from an EMBL/GenBank/DDBJ whole genome shotgun (WGS) entry which is preliminary data.</text>
</comment>
<proteinExistence type="predicted"/>
<dbReference type="InterPro" id="IPR015943">
    <property type="entry name" value="WD40/YVTN_repeat-like_dom_sf"/>
</dbReference>
<keyword evidence="1" id="KW-0732">Signal</keyword>
<dbReference type="EMBL" id="JACHEQ010000001">
    <property type="protein sequence ID" value="MBB5354125.1"/>
    <property type="molecule type" value="Genomic_DNA"/>
</dbReference>